<dbReference type="Pfam" id="PF20674">
    <property type="entry name" value="SpaA_3"/>
    <property type="match status" value="2"/>
</dbReference>
<reference evidence="5" key="1">
    <citation type="journal article" date="2019" name="Int. J. Syst. Evol. Microbiol.">
        <title>The Global Catalogue of Microorganisms (GCM) 10K type strain sequencing project: providing services to taxonomists for standard genome sequencing and annotation.</title>
        <authorList>
            <consortium name="The Broad Institute Genomics Platform"/>
            <consortium name="The Broad Institute Genome Sequencing Center for Infectious Disease"/>
            <person name="Wu L."/>
            <person name="Ma J."/>
        </authorList>
    </citation>
    <scope>NUCLEOTIDE SEQUENCE [LARGE SCALE GENOMIC DNA]</scope>
    <source>
        <strain evidence="5">CGMCC 1.15341</strain>
    </source>
</reference>
<organism evidence="4 5">
    <name type="scientific">Marinobacterium zhoushanense</name>
    <dbReference type="NCBI Taxonomy" id="1679163"/>
    <lineage>
        <taxon>Bacteria</taxon>
        <taxon>Pseudomonadati</taxon>
        <taxon>Pseudomonadota</taxon>
        <taxon>Gammaproteobacteria</taxon>
        <taxon>Oceanospirillales</taxon>
        <taxon>Oceanospirillaceae</taxon>
        <taxon>Marinobacterium</taxon>
    </lineage>
</organism>
<dbReference type="RefSeq" id="WP_188749849.1">
    <property type="nucleotide sequence ID" value="NZ_BMIJ01000006.1"/>
</dbReference>
<evidence type="ECO:0000313" key="5">
    <source>
        <dbReference type="Proteomes" id="UP000629025"/>
    </source>
</evidence>
<accession>A0ABQ1KPC9</accession>
<evidence type="ECO:0000259" key="3">
    <source>
        <dbReference type="Pfam" id="PF24514"/>
    </source>
</evidence>
<dbReference type="InterPro" id="IPR055371">
    <property type="entry name" value="SpaA_PFL_dom_4"/>
</dbReference>
<proteinExistence type="predicted"/>
<sequence>MKIVTSRFKRPFFREMAFLTRSVSLVCLLALSSTAALATGPVGTASGFEDDDGDLAVGALFDWNGFASGADPDWTPPPAAPYREAESVMQGWDFKGIEDAQVTTSDTAFAGGVKQDDNCPKLKDGKAPNKDDLKRIYLSTKNVGGSTYLNLAWVRIPQNSTSASAHVGFEFNQGEVGCANSDLVNRVVGDVLFVYDFEGGNIPPTITMRRWIDADFATDDDQNGNNTGTAFFTDAASPCDIDSDSPPCWGDARDLTSLGFAEAEVNRGIAGTIPDDIAPDGTDNLADSEFGEAGIDLTGAGVFPEGQCTSFGTVFGVSRSSGSSGTAQMKDLVGPGDFTLSNCATVTIRKQTDPDGDTTTDFTFSTSIERDNGQSVANFNLKDDGVNVITLVDPGTYAVTESDPSPGYRLTDITCTGLTLDDDDLGGDDDVDESTRTVNFTIAAGESLDCTFYNAKNPIIKYEKITVGGDGQTGFDFVGTNGVGNDTLTPTGDGDANKDVSANYTVSDVTTDVTINETLPGGWEFTSAICQTATSGQLATVNEATETATISAANLAANSGKTITCTFTNTKLGDVTVTKAVVNNCAVDSGSFTLEIRETNAGGSLLKTATGGDGTTTTKSDLSAGTYWTGELANSAYTATASGACGSVPLAAGGSNSCTITNVRKPTVTIIKKVADGSTWDLLVDDGGDGFDEEALAKANGGSIGPITISTIESGSGINTVYGPVVLAEEAADGADKALDGLGDYNAYWRCNNSLGSTNSFDDTDSITIDQLQPGENITCTVTNIPTAGAACITP</sequence>
<feature type="domain" description="SpaA-like prealbumin fold" evidence="3">
    <location>
        <begin position="346"/>
        <end position="456"/>
    </location>
</feature>
<evidence type="ECO:0000256" key="1">
    <source>
        <dbReference type="SAM" id="SignalP"/>
    </source>
</evidence>
<gene>
    <name evidence="4" type="ORF">GCM10011352_30430</name>
</gene>
<feature type="domain" description="SpaA-like prealbumin fold" evidence="2">
    <location>
        <begin position="575"/>
        <end position="667"/>
    </location>
</feature>
<name>A0ABQ1KPC9_9GAMM</name>
<feature type="domain" description="SpaA-like prealbumin fold" evidence="3">
    <location>
        <begin position="461"/>
        <end position="571"/>
    </location>
</feature>
<feature type="chain" id="PRO_5046655123" evidence="1">
    <location>
        <begin position="39"/>
        <end position="795"/>
    </location>
</feature>
<evidence type="ECO:0000259" key="2">
    <source>
        <dbReference type="Pfam" id="PF20674"/>
    </source>
</evidence>
<keyword evidence="1" id="KW-0732">Signal</keyword>
<protein>
    <submittedName>
        <fullName evidence="4">Uncharacterized protein</fullName>
    </submittedName>
</protein>
<dbReference type="EMBL" id="BMIJ01000006">
    <property type="protein sequence ID" value="GGC02153.1"/>
    <property type="molecule type" value="Genomic_DNA"/>
</dbReference>
<feature type="signal peptide" evidence="1">
    <location>
        <begin position="1"/>
        <end position="38"/>
    </location>
</feature>
<comment type="caution">
    <text evidence="4">The sequence shown here is derived from an EMBL/GenBank/DDBJ whole genome shotgun (WGS) entry which is preliminary data.</text>
</comment>
<feature type="domain" description="SpaA-like prealbumin fold" evidence="2">
    <location>
        <begin position="721"/>
        <end position="786"/>
    </location>
</feature>
<dbReference type="Proteomes" id="UP000629025">
    <property type="component" value="Unassembled WGS sequence"/>
</dbReference>
<evidence type="ECO:0000313" key="4">
    <source>
        <dbReference type="EMBL" id="GGC02153.1"/>
    </source>
</evidence>
<dbReference type="Pfam" id="PF24514">
    <property type="entry name" value="SpaA_4"/>
    <property type="match status" value="2"/>
</dbReference>
<dbReference type="InterPro" id="IPR048834">
    <property type="entry name" value="SpaA_pre-album"/>
</dbReference>
<keyword evidence="5" id="KW-1185">Reference proteome</keyword>